<feature type="domain" description="Trigger factor C-terminal" evidence="11">
    <location>
        <begin position="282"/>
        <end position="387"/>
    </location>
</feature>
<accession>A0ABW6A7R1</accession>
<organism evidence="12 13">
    <name type="scientific">Terrimonas rubra</name>
    <dbReference type="NCBI Taxonomy" id="1035890"/>
    <lineage>
        <taxon>Bacteria</taxon>
        <taxon>Pseudomonadati</taxon>
        <taxon>Bacteroidota</taxon>
        <taxon>Chitinophagia</taxon>
        <taxon>Chitinophagales</taxon>
        <taxon>Chitinophagaceae</taxon>
        <taxon>Terrimonas</taxon>
    </lineage>
</organism>
<evidence type="ECO:0000256" key="6">
    <source>
        <dbReference type="ARBA" id="ARBA00023110"/>
    </source>
</evidence>
<evidence type="ECO:0000256" key="8">
    <source>
        <dbReference type="ARBA" id="ARBA00023235"/>
    </source>
</evidence>
<dbReference type="NCBIfam" id="TIGR00115">
    <property type="entry name" value="tig"/>
    <property type="match status" value="1"/>
</dbReference>
<evidence type="ECO:0000256" key="7">
    <source>
        <dbReference type="ARBA" id="ARBA00023186"/>
    </source>
</evidence>
<dbReference type="Gene3D" id="1.10.3120.10">
    <property type="entry name" value="Trigger factor, C-terminal domain"/>
    <property type="match status" value="1"/>
</dbReference>
<evidence type="ECO:0000256" key="1">
    <source>
        <dbReference type="ARBA" id="ARBA00000971"/>
    </source>
</evidence>
<evidence type="ECO:0000259" key="11">
    <source>
        <dbReference type="Pfam" id="PF05698"/>
    </source>
</evidence>
<dbReference type="InterPro" id="IPR027304">
    <property type="entry name" value="Trigger_fact/SurA_dom_sf"/>
</dbReference>
<dbReference type="Gene3D" id="3.30.70.1050">
    <property type="entry name" value="Trigger factor ribosome-binding domain"/>
    <property type="match status" value="1"/>
</dbReference>
<dbReference type="GO" id="GO:0003755">
    <property type="term" value="F:peptidyl-prolyl cis-trans isomerase activity"/>
    <property type="evidence" value="ECO:0007669"/>
    <property type="project" value="UniProtKB-EC"/>
</dbReference>
<dbReference type="InterPro" id="IPR008880">
    <property type="entry name" value="Trigger_fac_C"/>
</dbReference>
<dbReference type="EMBL" id="JBHUOZ010000003">
    <property type="protein sequence ID" value="MFD2920192.1"/>
    <property type="molecule type" value="Genomic_DNA"/>
</dbReference>
<gene>
    <name evidence="12" type="primary">tig</name>
    <name evidence="12" type="ORF">ACFS6H_10755</name>
</gene>
<dbReference type="Pfam" id="PF05697">
    <property type="entry name" value="Trigger_N"/>
    <property type="match status" value="1"/>
</dbReference>
<keyword evidence="6" id="KW-0697">Rotamase</keyword>
<dbReference type="RefSeq" id="WP_386098176.1">
    <property type="nucleotide sequence ID" value="NZ_JBHUOZ010000003.1"/>
</dbReference>
<dbReference type="InterPro" id="IPR005215">
    <property type="entry name" value="Trig_fac"/>
</dbReference>
<dbReference type="PANTHER" id="PTHR30560">
    <property type="entry name" value="TRIGGER FACTOR CHAPERONE AND PEPTIDYL-PROLYL CIS/TRANS ISOMERASE"/>
    <property type="match status" value="1"/>
</dbReference>
<dbReference type="InterPro" id="IPR008881">
    <property type="entry name" value="Trigger_fac_ribosome-bd_bac"/>
</dbReference>
<comment type="similarity">
    <text evidence="3">Belongs to the FKBP-type PPIase family. Tig subfamily.</text>
</comment>
<sequence length="464" mass="52971">MATITKENIGLLHEKLSVTIEKNDYLPSFDKALKTYSKQANIPGFRKGMVPAGLIKKMYGASLFTDEVLKTIDKELNAYLQSGQVEIFAQPLPLEADFKSIDVNNPQDYTFNFEVGLKPEFTLPDLGSASITGYKVTVTDAMLDEEVERLQNRFADTKEETAVTGEDNVLTLAFTESDEKGNAVEGGVTSNQVYVTKYFNEATRTALQSKAVNDTITIQLKAAFEDKELASVLEDLKISEQEGAADKFFTLTINKIGSKIKKELNQDFFDQLYPNQEVKTEEDLRAKIKAEIEAYWKSQSSNQIQDQIFHQLTDHTTIEFPETFLKKWLQQQGTEEGAAPKTDEQVEQEFPGFLKQLKWSLISEKITKDQAIDVKPEEVRQFALNQLFSYMSGMGGGMNLEDQPWVKEYVDKMMKDRKYVEDAFMRLQTQKMFDWAETQVKPVEQEISVEDFTKMVQEHQHAHH</sequence>
<dbReference type="PANTHER" id="PTHR30560:SF3">
    <property type="entry name" value="TRIGGER FACTOR-LIKE PROTEIN TIG, CHLOROPLASTIC"/>
    <property type="match status" value="1"/>
</dbReference>
<comment type="catalytic activity">
    <reaction evidence="1">
        <text>[protein]-peptidylproline (omega=180) = [protein]-peptidylproline (omega=0)</text>
        <dbReference type="Rhea" id="RHEA:16237"/>
        <dbReference type="Rhea" id="RHEA-COMP:10747"/>
        <dbReference type="Rhea" id="RHEA-COMP:10748"/>
        <dbReference type="ChEBI" id="CHEBI:83833"/>
        <dbReference type="ChEBI" id="CHEBI:83834"/>
        <dbReference type="EC" id="5.2.1.8"/>
    </reaction>
</comment>
<dbReference type="SUPFAM" id="SSF102735">
    <property type="entry name" value="Trigger factor ribosome-binding domain"/>
    <property type="match status" value="1"/>
</dbReference>
<evidence type="ECO:0000259" key="10">
    <source>
        <dbReference type="Pfam" id="PF05697"/>
    </source>
</evidence>
<evidence type="ECO:0000256" key="4">
    <source>
        <dbReference type="ARBA" id="ARBA00013194"/>
    </source>
</evidence>
<dbReference type="Pfam" id="PF05698">
    <property type="entry name" value="Trigger_C"/>
    <property type="match status" value="1"/>
</dbReference>
<proteinExistence type="inferred from homology"/>
<comment type="caution">
    <text evidence="12">The sequence shown here is derived from an EMBL/GenBank/DDBJ whole genome shotgun (WGS) entry which is preliminary data.</text>
</comment>
<keyword evidence="8 12" id="KW-0413">Isomerase</keyword>
<evidence type="ECO:0000256" key="5">
    <source>
        <dbReference type="ARBA" id="ARBA00016902"/>
    </source>
</evidence>
<protein>
    <recommendedName>
        <fullName evidence="5">Trigger factor</fullName>
        <ecNumber evidence="4">5.2.1.8</ecNumber>
    </recommendedName>
    <alternativeName>
        <fullName evidence="9">PPIase</fullName>
    </alternativeName>
</protein>
<evidence type="ECO:0000256" key="9">
    <source>
        <dbReference type="ARBA" id="ARBA00029986"/>
    </source>
</evidence>
<reference evidence="13" key="1">
    <citation type="journal article" date="2019" name="Int. J. Syst. Evol. Microbiol.">
        <title>The Global Catalogue of Microorganisms (GCM) 10K type strain sequencing project: providing services to taxonomists for standard genome sequencing and annotation.</title>
        <authorList>
            <consortium name="The Broad Institute Genomics Platform"/>
            <consortium name="The Broad Institute Genome Sequencing Center for Infectious Disease"/>
            <person name="Wu L."/>
            <person name="Ma J."/>
        </authorList>
    </citation>
    <scope>NUCLEOTIDE SEQUENCE [LARGE SCALE GENOMIC DNA]</scope>
    <source>
        <strain evidence="13">KCTC 23299</strain>
    </source>
</reference>
<dbReference type="InterPro" id="IPR036611">
    <property type="entry name" value="Trigger_fac_ribosome-bd_sf"/>
</dbReference>
<comment type="subcellular location">
    <subcellularLocation>
        <location evidence="2">Cytoplasm</location>
    </subcellularLocation>
</comment>
<keyword evidence="7" id="KW-0143">Chaperone</keyword>
<dbReference type="EC" id="5.2.1.8" evidence="4"/>
<feature type="domain" description="Trigger factor ribosome-binding bacterial" evidence="10">
    <location>
        <begin position="4"/>
        <end position="150"/>
    </location>
</feature>
<dbReference type="PIRSF" id="PIRSF003095">
    <property type="entry name" value="Trigger_factor"/>
    <property type="match status" value="1"/>
</dbReference>
<evidence type="ECO:0000313" key="13">
    <source>
        <dbReference type="Proteomes" id="UP001597511"/>
    </source>
</evidence>
<evidence type="ECO:0000256" key="3">
    <source>
        <dbReference type="ARBA" id="ARBA00005464"/>
    </source>
</evidence>
<evidence type="ECO:0000256" key="2">
    <source>
        <dbReference type="ARBA" id="ARBA00004496"/>
    </source>
</evidence>
<dbReference type="Proteomes" id="UP001597511">
    <property type="component" value="Unassembled WGS sequence"/>
</dbReference>
<dbReference type="SUPFAM" id="SSF109998">
    <property type="entry name" value="Triger factor/SurA peptide-binding domain-like"/>
    <property type="match status" value="1"/>
</dbReference>
<dbReference type="InterPro" id="IPR037041">
    <property type="entry name" value="Trigger_fac_C_sf"/>
</dbReference>
<keyword evidence="13" id="KW-1185">Reference proteome</keyword>
<name>A0ABW6A7R1_9BACT</name>
<evidence type="ECO:0000313" key="12">
    <source>
        <dbReference type="EMBL" id="MFD2920192.1"/>
    </source>
</evidence>